<evidence type="ECO:0000313" key="2">
    <source>
        <dbReference type="EMBL" id="TCO19839.1"/>
    </source>
</evidence>
<accession>A0A4R2H3L6</accession>
<evidence type="ECO:0000313" key="1">
    <source>
        <dbReference type="EMBL" id="GGE49265.1"/>
    </source>
</evidence>
<dbReference type="Proteomes" id="UP000295684">
    <property type="component" value="Unassembled WGS sequence"/>
</dbReference>
<comment type="caution">
    <text evidence="2">The sequence shown here is derived from an EMBL/GenBank/DDBJ whole genome shotgun (WGS) entry which is preliminary data.</text>
</comment>
<organism evidence="2 3">
    <name type="scientific">Pedobacter psychrotolerans</name>
    <dbReference type="NCBI Taxonomy" id="1843235"/>
    <lineage>
        <taxon>Bacteria</taxon>
        <taxon>Pseudomonadati</taxon>
        <taxon>Bacteroidota</taxon>
        <taxon>Sphingobacteriia</taxon>
        <taxon>Sphingobacteriales</taxon>
        <taxon>Sphingobacteriaceae</taxon>
        <taxon>Pedobacter</taxon>
    </lineage>
</organism>
<dbReference type="EMBL" id="BMJO01000002">
    <property type="protein sequence ID" value="GGE49265.1"/>
    <property type="molecule type" value="Genomic_DNA"/>
</dbReference>
<sequence length="149" mass="16823">MSKLTIILLFFCSNLCFSQQKPHRPGDELRSLNWDVIGSVKFELNEKNELLPIYGPTINRFKDAEFDLTGYMIPIKSGKKQQKFLLATLPINQCYFCGQNGVPIMIMVELINAADFTDKPVRVKGILKLANTNASYEPPVSIKNAKVII</sequence>
<keyword evidence="4" id="KW-1185">Reference proteome</keyword>
<proteinExistence type="predicted"/>
<evidence type="ECO:0000313" key="4">
    <source>
        <dbReference type="Proteomes" id="UP000622648"/>
    </source>
</evidence>
<reference evidence="1" key="1">
    <citation type="journal article" date="2014" name="Int. J. Syst. Evol. Microbiol.">
        <title>Complete genome of a new Firmicutes species belonging to the dominant human colonic microbiota ('Ruminococcus bicirculans') reveals two chromosomes and a selective capacity to utilize plant glucans.</title>
        <authorList>
            <consortium name="NISC Comparative Sequencing Program"/>
            <person name="Wegmann U."/>
            <person name="Louis P."/>
            <person name="Goesmann A."/>
            <person name="Henrissat B."/>
            <person name="Duncan S.H."/>
            <person name="Flint H.J."/>
        </authorList>
    </citation>
    <scope>NUCLEOTIDE SEQUENCE</scope>
    <source>
        <strain evidence="1">CGMCC 1.15644</strain>
    </source>
</reference>
<evidence type="ECO:0008006" key="5">
    <source>
        <dbReference type="Google" id="ProtNLM"/>
    </source>
</evidence>
<dbReference type="EMBL" id="SLWO01000009">
    <property type="protein sequence ID" value="TCO19839.1"/>
    <property type="molecule type" value="Genomic_DNA"/>
</dbReference>
<reference evidence="1" key="4">
    <citation type="submission" date="2024-05" db="EMBL/GenBank/DDBJ databases">
        <authorList>
            <person name="Sun Q."/>
            <person name="Zhou Y."/>
        </authorList>
    </citation>
    <scope>NUCLEOTIDE SEQUENCE</scope>
    <source>
        <strain evidence="1">CGMCC 1.15644</strain>
    </source>
</reference>
<evidence type="ECO:0000313" key="3">
    <source>
        <dbReference type="Proteomes" id="UP000295684"/>
    </source>
</evidence>
<dbReference type="RefSeq" id="WP_229676748.1">
    <property type="nucleotide sequence ID" value="NZ_BMJO01000002.1"/>
</dbReference>
<gene>
    <name evidence="2" type="ORF">EV200_10922</name>
    <name evidence="1" type="ORF">GCM10011413_14270</name>
</gene>
<reference evidence="2 3" key="3">
    <citation type="submission" date="2019-03" db="EMBL/GenBank/DDBJ databases">
        <title>Genomic Encyclopedia of Type Strains, Phase IV (KMG-IV): sequencing the most valuable type-strain genomes for metagenomic binning, comparative biology and taxonomic classification.</title>
        <authorList>
            <person name="Goeker M."/>
        </authorList>
    </citation>
    <scope>NUCLEOTIDE SEQUENCE [LARGE SCALE GENOMIC DNA]</scope>
    <source>
        <strain evidence="2 3">DSM 103236</strain>
    </source>
</reference>
<protein>
    <recommendedName>
        <fullName evidence="5">DUF3299 domain-containing protein</fullName>
    </recommendedName>
</protein>
<dbReference type="AlphaFoldDB" id="A0A4R2H3L6"/>
<reference evidence="4" key="2">
    <citation type="journal article" date="2019" name="Int. J. Syst. Evol. Microbiol.">
        <title>The Global Catalogue of Microorganisms (GCM) 10K type strain sequencing project: providing services to taxonomists for standard genome sequencing and annotation.</title>
        <authorList>
            <consortium name="The Broad Institute Genomics Platform"/>
            <consortium name="The Broad Institute Genome Sequencing Center for Infectious Disease"/>
            <person name="Wu L."/>
            <person name="Ma J."/>
        </authorList>
    </citation>
    <scope>NUCLEOTIDE SEQUENCE [LARGE SCALE GENOMIC DNA]</scope>
    <source>
        <strain evidence="4">CGMCC 1.15644</strain>
    </source>
</reference>
<name>A0A4R2H3L6_9SPHI</name>
<dbReference type="Proteomes" id="UP000622648">
    <property type="component" value="Unassembled WGS sequence"/>
</dbReference>
<dbReference type="Gene3D" id="2.40.50.870">
    <property type="entry name" value="Protein of unknown function (DUF3299)"/>
    <property type="match status" value="1"/>
</dbReference>